<keyword evidence="2" id="KW-0732">Signal</keyword>
<feature type="signal peptide" evidence="2">
    <location>
        <begin position="1"/>
        <end position="21"/>
    </location>
</feature>
<gene>
    <name evidence="4" type="ORF">SNE34_03715</name>
</gene>
<evidence type="ECO:0000313" key="5">
    <source>
        <dbReference type="Proteomes" id="UP001355056"/>
    </source>
</evidence>
<dbReference type="Gene3D" id="3.20.20.140">
    <property type="entry name" value="Metal-dependent hydrolases"/>
    <property type="match status" value="1"/>
</dbReference>
<keyword evidence="5" id="KW-1185">Reference proteome</keyword>
<dbReference type="PANTHER" id="PTHR21240">
    <property type="entry name" value="2-AMINO-3-CARBOXYLMUCONATE-6-SEMIALDEHYDE DECARBOXYLASE"/>
    <property type="match status" value="1"/>
</dbReference>
<dbReference type="Proteomes" id="UP001355056">
    <property type="component" value="Unassembled WGS sequence"/>
</dbReference>
<evidence type="ECO:0000313" key="4">
    <source>
        <dbReference type="EMBL" id="MEG3183120.1"/>
    </source>
</evidence>
<evidence type="ECO:0000259" key="3">
    <source>
        <dbReference type="Pfam" id="PF04909"/>
    </source>
</evidence>
<feature type="domain" description="Amidohydrolase-related" evidence="3">
    <location>
        <begin position="27"/>
        <end position="280"/>
    </location>
</feature>
<dbReference type="EMBL" id="JAXGFP010000002">
    <property type="protein sequence ID" value="MEG3183120.1"/>
    <property type="molecule type" value="Genomic_DNA"/>
</dbReference>
<comment type="caution">
    <text evidence="4">The sequence shown here is derived from an EMBL/GenBank/DDBJ whole genome shotgun (WGS) entry which is preliminary data.</text>
</comment>
<dbReference type="RefSeq" id="WP_332614854.1">
    <property type="nucleotide sequence ID" value="NZ_JAXGFP010000002.1"/>
</dbReference>
<protein>
    <submittedName>
        <fullName evidence="4">Amidohydrolase family protein</fullName>
    </submittedName>
</protein>
<reference evidence="4 5" key="1">
    <citation type="journal article" date="2016" name="Int. J. Syst. Evol. Microbiol.">
        <title>Lysobacter erysipheiresistens sp. nov., an antagonist of powdery mildew, isolated from tobacco-cultivated soil.</title>
        <authorList>
            <person name="Xie B."/>
            <person name="Li T."/>
            <person name="Lin X."/>
            <person name="Wang C.J."/>
            <person name="Chen Y.J."/>
            <person name="Liu W.J."/>
            <person name="Zhao Z.W."/>
        </authorList>
    </citation>
    <scope>NUCLEOTIDE SEQUENCE [LARGE SCALE GENOMIC DNA]</scope>
    <source>
        <strain evidence="4 5">RS-LYSO-3</strain>
    </source>
</reference>
<dbReference type="InterPro" id="IPR006680">
    <property type="entry name" value="Amidohydro-rel"/>
</dbReference>
<dbReference type="SUPFAM" id="SSF51556">
    <property type="entry name" value="Metallo-dependent hydrolases"/>
    <property type="match status" value="1"/>
</dbReference>
<proteinExistence type="predicted"/>
<dbReference type="Pfam" id="PF04909">
    <property type="entry name" value="Amidohydro_2"/>
    <property type="match status" value="1"/>
</dbReference>
<keyword evidence="1" id="KW-0456">Lyase</keyword>
<dbReference type="PANTHER" id="PTHR21240:SF28">
    <property type="entry name" value="ISO-OROTATE DECARBOXYLASE (EUROFUNG)"/>
    <property type="match status" value="1"/>
</dbReference>
<sequence>MKRAAPIFALLLFTACAPALARDKVFDAHVHLWEFETSLQQYLDAAEAAGTQVDRIGAIQGGNHMAQHGRLAEMRSNNDQLVALAADHPKLMPIATVHPYDGAAALAELERLAGLGVHVIKLHPHTQAFDPADPRVLALCKRAGELGFVVLVDNANILAGDSQALFNLAIRAPKTHFVFNHLGGLGFRFWNVLPLANTAEGLMADNIHFDLSATILLAADSPIEDEFVWTLRNVGIDNVLLGSDFPQLSLGKTLEALEKLDLTDEEKRKIRWENAQRILGGAKSGVSGISR</sequence>
<dbReference type="InterPro" id="IPR032466">
    <property type="entry name" value="Metal_Hydrolase"/>
</dbReference>
<feature type="chain" id="PRO_5046630824" evidence="2">
    <location>
        <begin position="22"/>
        <end position="291"/>
    </location>
</feature>
<name>A0ABU7YW30_9GAMM</name>
<dbReference type="PROSITE" id="PS51257">
    <property type="entry name" value="PROKAR_LIPOPROTEIN"/>
    <property type="match status" value="1"/>
</dbReference>
<evidence type="ECO:0000256" key="2">
    <source>
        <dbReference type="SAM" id="SignalP"/>
    </source>
</evidence>
<organism evidence="4 5">
    <name type="scientific">Novilysobacter erysipheiresistens</name>
    <dbReference type="NCBI Taxonomy" id="1749332"/>
    <lineage>
        <taxon>Bacteria</taxon>
        <taxon>Pseudomonadati</taxon>
        <taxon>Pseudomonadota</taxon>
        <taxon>Gammaproteobacteria</taxon>
        <taxon>Lysobacterales</taxon>
        <taxon>Lysobacteraceae</taxon>
        <taxon>Novilysobacter</taxon>
    </lineage>
</organism>
<accession>A0ABU7YW30</accession>
<dbReference type="InterPro" id="IPR032465">
    <property type="entry name" value="ACMSD"/>
</dbReference>
<evidence type="ECO:0000256" key="1">
    <source>
        <dbReference type="ARBA" id="ARBA00023239"/>
    </source>
</evidence>